<dbReference type="KEGG" id="vpo:Kpol_1018p42"/>
<keyword evidence="2" id="KW-0813">Transport</keyword>
<evidence type="ECO:0000256" key="6">
    <source>
        <dbReference type="SAM" id="MobiDB-lite"/>
    </source>
</evidence>
<dbReference type="InParanoid" id="A7TDP1"/>
<evidence type="ECO:0000256" key="2">
    <source>
        <dbReference type="ARBA" id="ARBA00022448"/>
    </source>
</evidence>
<name>A7TDP1_VANPO</name>
<dbReference type="InterPro" id="IPR018240">
    <property type="entry name" value="Clathrin_mu_CS"/>
</dbReference>
<evidence type="ECO:0000313" key="9">
    <source>
        <dbReference type="Proteomes" id="UP000000267"/>
    </source>
</evidence>
<dbReference type="GO" id="GO:0006623">
    <property type="term" value="P:protein targeting to vacuole"/>
    <property type="evidence" value="ECO:0007669"/>
    <property type="project" value="EnsemblFungi"/>
</dbReference>
<dbReference type="PROSITE" id="PS51072">
    <property type="entry name" value="MHD"/>
    <property type="match status" value="1"/>
</dbReference>
<keyword evidence="3" id="KW-0653">Protein transport</keyword>
<evidence type="ECO:0000259" key="7">
    <source>
        <dbReference type="PROSITE" id="PS51072"/>
    </source>
</evidence>
<dbReference type="PANTHER" id="PTHR10529">
    <property type="entry name" value="AP COMPLEX SUBUNIT MU"/>
    <property type="match status" value="1"/>
</dbReference>
<feature type="domain" description="MHD" evidence="7">
    <location>
        <begin position="212"/>
        <end position="569"/>
    </location>
</feature>
<dbReference type="AlphaFoldDB" id="A7TDP1"/>
<dbReference type="InterPro" id="IPR050431">
    <property type="entry name" value="Adaptor_comp_med_subunit"/>
</dbReference>
<keyword evidence="9" id="KW-1185">Reference proteome</keyword>
<dbReference type="Proteomes" id="UP000000267">
    <property type="component" value="Unassembled WGS sequence"/>
</dbReference>
<dbReference type="GO" id="GO:0030123">
    <property type="term" value="C:AP-3 adaptor complex"/>
    <property type="evidence" value="ECO:0007669"/>
    <property type="project" value="EnsemblFungi"/>
</dbReference>
<dbReference type="OMA" id="LNEMCDG"/>
<dbReference type="Gene3D" id="2.60.40.1170">
    <property type="entry name" value="Mu homology domain, subdomain B"/>
    <property type="match status" value="1"/>
</dbReference>
<dbReference type="RefSeq" id="XP_001647369.1">
    <property type="nucleotide sequence ID" value="XM_001647319.1"/>
</dbReference>
<dbReference type="GO" id="GO:0030659">
    <property type="term" value="C:cytoplasmic vesicle membrane"/>
    <property type="evidence" value="ECO:0007669"/>
    <property type="project" value="UniProtKB-SubCell"/>
</dbReference>
<gene>
    <name evidence="8" type="ORF">Kpol_1018p42</name>
</gene>
<dbReference type="GO" id="GO:0030131">
    <property type="term" value="C:clathrin adaptor complex"/>
    <property type="evidence" value="ECO:0007669"/>
    <property type="project" value="InterPro"/>
</dbReference>
<comment type="subcellular location">
    <subcellularLocation>
        <location evidence="1">Cytoplasmic vesicle membrane</location>
    </subcellularLocation>
</comment>
<dbReference type="InterPro" id="IPR036168">
    <property type="entry name" value="AP2_Mu_C_sf"/>
</dbReference>
<dbReference type="FunCoup" id="A7TDP1">
    <property type="interactions" value="164"/>
</dbReference>
<dbReference type="eggNOG" id="KOG2740">
    <property type="taxonomic scope" value="Eukaryota"/>
</dbReference>
<reference evidence="8 9" key="1">
    <citation type="journal article" date="2007" name="Proc. Natl. Acad. Sci. U.S.A.">
        <title>Independent sorting-out of thousands of duplicated gene pairs in two yeast species descended from a whole-genome duplication.</title>
        <authorList>
            <person name="Scannell D.R."/>
            <person name="Frank A.C."/>
            <person name="Conant G.C."/>
            <person name="Byrne K.P."/>
            <person name="Woolfit M."/>
            <person name="Wolfe K.H."/>
        </authorList>
    </citation>
    <scope>NUCLEOTIDE SEQUENCE [LARGE SCALE GENOMIC DNA]</scope>
    <source>
        <strain evidence="9">ATCC 22028 / DSM 70294 / BCRC 21397 / CBS 2163 / NBRC 10782 / NRRL Y-8283 / UCD 57-17</strain>
    </source>
</reference>
<protein>
    <recommendedName>
        <fullName evidence="7">MHD domain-containing protein</fullName>
    </recommendedName>
</protein>
<proteinExistence type="predicted"/>
<dbReference type="InterPro" id="IPR028565">
    <property type="entry name" value="MHD"/>
</dbReference>
<dbReference type="GO" id="GO:0006896">
    <property type="term" value="P:Golgi to vacuole transport"/>
    <property type="evidence" value="ECO:0007669"/>
    <property type="project" value="EnsemblFungi"/>
</dbReference>
<evidence type="ECO:0000256" key="3">
    <source>
        <dbReference type="ARBA" id="ARBA00022927"/>
    </source>
</evidence>
<dbReference type="SUPFAM" id="SSF49447">
    <property type="entry name" value="Second domain of Mu2 adaptin subunit (ap50) of ap2 adaptor"/>
    <property type="match status" value="1"/>
</dbReference>
<evidence type="ECO:0000313" key="8">
    <source>
        <dbReference type="EMBL" id="EDO19511.1"/>
    </source>
</evidence>
<sequence length="575" mass="65497">MYISFYITDTNNALIFQFLINSNAPSFRQILTKLQSIYPELGVSLNRGSEKNESFENGGKFLHGNLGTDLEIFGYYSKINRFYYWCLKSRSKDNTDLDPYVLLEQIDVKLMDYYDKDGLSVKKISNNYDQISLIFYWMINGGEPNVGKTSTNFIKENVPMKVDLSKVFTSTAQNIQKAIQSSQAQKPIFQDFSFQENKANAPWRSQNVKHNNNEIYIDLVESVHVVYQTKIRRSNELTRSKQSIKKIVNGYLKGTAYVQSFLNGNPLVELQLELSGNDIGHPSFHECVDIDEYLKNIDNSSISSLKFIPPDGKFTLMDYTITLDPTKEKEKSYGSFSNRIGMVDIFFEDGLGSNGDEFEVSINIGKYNQVTEIKNLKVELHFSATATNNGDFTEVKPSNYDIEPNGIDGNKKSNIQKFDNNNDDFNDHGDDNNNTDDDNDDDDDDDNNNNNNDDDDDDDDAEYKIKMLRSTHGRFENSISPNKSIWIFDETTPSGISPTLNGCVEYSSKTPITKMYLSRISLHYEHIGQLASGIRVKTLNIVSGLKAFNDEKLFKGVKYATKTDDYSLRIKPVLQ</sequence>
<keyword evidence="5" id="KW-0968">Cytoplasmic vesicle</keyword>
<dbReference type="InterPro" id="IPR001392">
    <property type="entry name" value="Clathrin_mu"/>
</dbReference>
<evidence type="ECO:0000256" key="5">
    <source>
        <dbReference type="ARBA" id="ARBA00023329"/>
    </source>
</evidence>
<keyword evidence="4" id="KW-0472">Membrane</keyword>
<evidence type="ECO:0000256" key="4">
    <source>
        <dbReference type="ARBA" id="ARBA00023136"/>
    </source>
</evidence>
<dbReference type="HOGENOM" id="CLU_026449_0_0_1"/>
<evidence type="ECO:0000256" key="1">
    <source>
        <dbReference type="ARBA" id="ARBA00004156"/>
    </source>
</evidence>
<dbReference type="CDD" id="cd09252">
    <property type="entry name" value="AP-3_Mu3_Cterm"/>
    <property type="match status" value="1"/>
</dbReference>
<dbReference type="STRING" id="436907.A7TDP1"/>
<dbReference type="PhylomeDB" id="A7TDP1"/>
<dbReference type="PROSITE" id="PS00991">
    <property type="entry name" value="CLAT_ADAPTOR_M_2"/>
    <property type="match status" value="1"/>
</dbReference>
<dbReference type="OrthoDB" id="870at2759"/>
<feature type="region of interest" description="Disordered" evidence="6">
    <location>
        <begin position="388"/>
        <end position="461"/>
    </location>
</feature>
<dbReference type="GeneID" id="5547868"/>
<dbReference type="Pfam" id="PF00928">
    <property type="entry name" value="Adap_comp_sub"/>
    <property type="match status" value="1"/>
</dbReference>
<organism evidence="9">
    <name type="scientific">Vanderwaltozyma polyspora (strain ATCC 22028 / DSM 70294 / BCRC 21397 / CBS 2163 / NBRC 10782 / NRRL Y-8283 / UCD 57-17)</name>
    <name type="common">Kluyveromyces polysporus</name>
    <dbReference type="NCBI Taxonomy" id="436907"/>
    <lineage>
        <taxon>Eukaryota</taxon>
        <taxon>Fungi</taxon>
        <taxon>Dikarya</taxon>
        <taxon>Ascomycota</taxon>
        <taxon>Saccharomycotina</taxon>
        <taxon>Saccharomycetes</taxon>
        <taxon>Saccharomycetales</taxon>
        <taxon>Saccharomycetaceae</taxon>
        <taxon>Vanderwaltozyma</taxon>
    </lineage>
</organism>
<accession>A7TDP1</accession>
<dbReference type="EMBL" id="DS480378">
    <property type="protein sequence ID" value="EDO19511.1"/>
    <property type="molecule type" value="Genomic_DNA"/>
</dbReference>
<feature type="compositionally biased region" description="Acidic residues" evidence="6">
    <location>
        <begin position="433"/>
        <end position="461"/>
    </location>
</feature>
<dbReference type="PRINTS" id="PR00314">
    <property type="entry name" value="CLATHRINADPT"/>
</dbReference>